<evidence type="ECO:0000313" key="1">
    <source>
        <dbReference type="EMBL" id="BAC42535.1"/>
    </source>
</evidence>
<dbReference type="EMBL" id="AK117896">
    <property type="protein sequence ID" value="BAC42535.1"/>
    <property type="molecule type" value="mRNA"/>
</dbReference>
<name>Q8GY33_ARATH</name>
<accession>Q8GY33</accession>
<protein>
    <submittedName>
        <fullName evidence="1">Uncharacterized protein</fullName>
    </submittedName>
</protein>
<organism evidence="1">
    <name type="scientific">Arabidopsis thaliana</name>
    <name type="common">Mouse-ear cress</name>
    <dbReference type="NCBI Taxonomy" id="3702"/>
    <lineage>
        <taxon>Eukaryota</taxon>
        <taxon>Viridiplantae</taxon>
        <taxon>Streptophyta</taxon>
        <taxon>Embryophyta</taxon>
        <taxon>Tracheophyta</taxon>
        <taxon>Spermatophyta</taxon>
        <taxon>Magnoliopsida</taxon>
        <taxon>eudicotyledons</taxon>
        <taxon>Gunneridae</taxon>
        <taxon>Pentapetalae</taxon>
        <taxon>rosids</taxon>
        <taxon>malvids</taxon>
        <taxon>Brassicales</taxon>
        <taxon>Brassicaceae</taxon>
        <taxon>Camelineae</taxon>
        <taxon>Arabidopsis</taxon>
    </lineage>
</organism>
<dbReference type="AlphaFoldDB" id="Q8GY33"/>
<reference evidence="1" key="1">
    <citation type="submission" date="2002-11" db="EMBL/GenBank/DDBJ databases">
        <title>Arabidopsis thaliana full-length cDNA.</title>
        <authorList>
            <person name="Seki M."/>
            <person name="Iida K."/>
            <person name="Satou M."/>
            <person name="Sakurai T."/>
            <person name="Akiyama K."/>
            <person name="Ishida J."/>
            <person name="Nakajima M."/>
            <person name="Enju A."/>
            <person name="Kamiya A."/>
            <person name="Narusaka M."/>
            <person name="Carninci P."/>
            <person name="Kawai J."/>
            <person name="Hayashizaki Y."/>
            <person name="Shinozaki K."/>
        </authorList>
    </citation>
    <scope>NUCLEOTIDE SEQUENCE</scope>
</reference>
<proteinExistence type="evidence at transcript level"/>
<sequence>MTFPFDFTASSCGQCGLKSATQPATLQFPFPFIGVTDIGRLNPSTRLTS</sequence>